<dbReference type="PIRSF" id="PIRSF000103">
    <property type="entry name" value="HIBADH"/>
    <property type="match status" value="1"/>
</dbReference>
<dbReference type="InterPro" id="IPR013328">
    <property type="entry name" value="6PGD_dom2"/>
</dbReference>
<evidence type="ECO:0000256" key="8">
    <source>
        <dbReference type="PIRSR" id="PIRSR000103-1"/>
    </source>
</evidence>
<evidence type="ECO:0000259" key="10">
    <source>
        <dbReference type="Pfam" id="PF14833"/>
    </source>
</evidence>
<feature type="domain" description="6-phosphogluconate dehydrogenase NADP-binding" evidence="9">
    <location>
        <begin position="7"/>
        <end position="172"/>
    </location>
</feature>
<gene>
    <name evidence="11" type="ORF">N7496_004611</name>
</gene>
<dbReference type="InterPro" id="IPR008927">
    <property type="entry name" value="6-PGluconate_DH-like_C_sf"/>
</dbReference>
<comment type="pathway">
    <text evidence="1">Amino-acid degradation; L-valine degradation.</text>
</comment>
<dbReference type="GO" id="GO:0008442">
    <property type="term" value="F:3-hydroxyisobutyrate dehydrogenase activity"/>
    <property type="evidence" value="ECO:0007669"/>
    <property type="project" value="UniProtKB-EC"/>
</dbReference>
<evidence type="ECO:0000256" key="2">
    <source>
        <dbReference type="ARBA" id="ARBA00006013"/>
    </source>
</evidence>
<dbReference type="OrthoDB" id="21615at2759"/>
<comment type="caution">
    <text evidence="11">The sequence shown here is derived from an EMBL/GenBank/DDBJ whole genome shotgun (WGS) entry which is preliminary data.</text>
</comment>
<sequence>MAEFENNVAFIGLGAMGYAMAKNIRQKMSPTGNLYIFDVFRTACERFYHEMQVTGPVIIVGSPREAAEFADTVISIVPGADDVRQVYLDAVTGIIAARRNPERVLLECSTIDSKSTQAVGEALLVGKLGTYVDTPVSGGVPGAESGTLSFLIGHGKPSDTNSVSHRLHKVASMMGDPKKFFYCGGLGAGLAAKISNNYLSCSILLAVAEAMAIGTRLGVDEKLLHEVIHHSTGQNFMADNVQPVPGVVTHAPSSNNYRLGFKTQMMIKDLGLGVQAGYATGITPTIAEAALRVYEKAAVDPRCIDRDGSSVYLHITNPTRKSPE</sequence>
<keyword evidence="5" id="KW-0560">Oxidoreductase</keyword>
<dbReference type="SUPFAM" id="SSF51735">
    <property type="entry name" value="NAD(P)-binding Rossmann-fold domains"/>
    <property type="match status" value="1"/>
</dbReference>
<evidence type="ECO:0000256" key="6">
    <source>
        <dbReference type="ARBA" id="ARBA00023027"/>
    </source>
</evidence>
<dbReference type="InterPro" id="IPR015815">
    <property type="entry name" value="HIBADH-related"/>
</dbReference>
<comment type="catalytic activity">
    <reaction evidence="7">
        <text>3-hydroxy-2-methylpropanoate + NAD(+) = 2-methyl-3-oxopropanoate + NADH + H(+)</text>
        <dbReference type="Rhea" id="RHEA:17681"/>
        <dbReference type="ChEBI" id="CHEBI:11805"/>
        <dbReference type="ChEBI" id="CHEBI:15378"/>
        <dbReference type="ChEBI" id="CHEBI:57540"/>
        <dbReference type="ChEBI" id="CHEBI:57700"/>
        <dbReference type="ChEBI" id="CHEBI:57945"/>
        <dbReference type="EC" id="1.1.1.31"/>
    </reaction>
</comment>
<dbReference type="PANTHER" id="PTHR22981:SF81">
    <property type="entry name" value="DEHYDROGENASE, PUTATIVE-RELATED"/>
    <property type="match status" value="1"/>
</dbReference>
<evidence type="ECO:0000259" key="9">
    <source>
        <dbReference type="Pfam" id="PF03446"/>
    </source>
</evidence>
<name>A0A9W9VCS9_9EURO</name>
<dbReference type="Gene3D" id="1.10.1040.10">
    <property type="entry name" value="N-(1-d-carboxylethyl)-l-norvaline Dehydrogenase, domain 2"/>
    <property type="match status" value="1"/>
</dbReference>
<evidence type="ECO:0000256" key="4">
    <source>
        <dbReference type="ARBA" id="ARBA00022456"/>
    </source>
</evidence>
<dbReference type="GO" id="GO:0050661">
    <property type="term" value="F:NADP binding"/>
    <property type="evidence" value="ECO:0007669"/>
    <property type="project" value="InterPro"/>
</dbReference>
<accession>A0A9W9VCS9</accession>
<feature type="active site" evidence="8">
    <location>
        <position position="193"/>
    </location>
</feature>
<dbReference type="InterPro" id="IPR036291">
    <property type="entry name" value="NAD(P)-bd_dom_sf"/>
</dbReference>
<dbReference type="FunFam" id="1.10.1040.10:FF:000006">
    <property type="entry name" value="3-hydroxyisobutyrate dehydrogenase"/>
    <property type="match status" value="1"/>
</dbReference>
<dbReference type="GO" id="GO:0006574">
    <property type="term" value="P:L-valine catabolic process"/>
    <property type="evidence" value="ECO:0007669"/>
    <property type="project" value="TreeGrafter"/>
</dbReference>
<feature type="domain" description="3-hydroxyisobutyrate dehydrogenase-like NAD-binding" evidence="10">
    <location>
        <begin position="187"/>
        <end position="298"/>
    </location>
</feature>
<dbReference type="PANTHER" id="PTHR22981">
    <property type="entry name" value="3-HYDROXYISOBUTYRATE DEHYDROGENASE-RELATED"/>
    <property type="match status" value="1"/>
</dbReference>
<dbReference type="Proteomes" id="UP001147782">
    <property type="component" value="Unassembled WGS sequence"/>
</dbReference>
<organism evidence="11 12">
    <name type="scientific">Penicillium cataractarum</name>
    <dbReference type="NCBI Taxonomy" id="2100454"/>
    <lineage>
        <taxon>Eukaryota</taxon>
        <taxon>Fungi</taxon>
        <taxon>Dikarya</taxon>
        <taxon>Ascomycota</taxon>
        <taxon>Pezizomycotina</taxon>
        <taxon>Eurotiomycetes</taxon>
        <taxon>Eurotiomycetidae</taxon>
        <taxon>Eurotiales</taxon>
        <taxon>Aspergillaceae</taxon>
        <taxon>Penicillium</taxon>
    </lineage>
</organism>
<evidence type="ECO:0000313" key="12">
    <source>
        <dbReference type="Proteomes" id="UP001147782"/>
    </source>
</evidence>
<dbReference type="PROSITE" id="PS00895">
    <property type="entry name" value="3_HYDROXYISOBUT_DH"/>
    <property type="match status" value="1"/>
</dbReference>
<dbReference type="RefSeq" id="XP_056556065.1">
    <property type="nucleotide sequence ID" value="XM_056697540.1"/>
</dbReference>
<evidence type="ECO:0000256" key="1">
    <source>
        <dbReference type="ARBA" id="ARBA00005109"/>
    </source>
</evidence>
<keyword evidence="12" id="KW-1185">Reference proteome</keyword>
<keyword evidence="6" id="KW-0520">NAD</keyword>
<dbReference type="EMBL" id="JAPZBS010000004">
    <property type="protein sequence ID" value="KAJ5377202.1"/>
    <property type="molecule type" value="Genomic_DNA"/>
</dbReference>
<dbReference type="GO" id="GO:0051287">
    <property type="term" value="F:NAD binding"/>
    <property type="evidence" value="ECO:0007669"/>
    <property type="project" value="InterPro"/>
</dbReference>
<dbReference type="Pfam" id="PF03446">
    <property type="entry name" value="NAD_binding_2"/>
    <property type="match status" value="1"/>
</dbReference>
<reference evidence="11" key="2">
    <citation type="journal article" date="2023" name="IMA Fungus">
        <title>Comparative genomic study of the Penicillium genus elucidates a diverse pangenome and 15 lateral gene transfer events.</title>
        <authorList>
            <person name="Petersen C."/>
            <person name="Sorensen T."/>
            <person name="Nielsen M.R."/>
            <person name="Sondergaard T.E."/>
            <person name="Sorensen J.L."/>
            <person name="Fitzpatrick D.A."/>
            <person name="Frisvad J.C."/>
            <person name="Nielsen K.L."/>
        </authorList>
    </citation>
    <scope>NUCLEOTIDE SEQUENCE</scope>
    <source>
        <strain evidence="11">IBT 29864</strain>
    </source>
</reference>
<dbReference type="SUPFAM" id="SSF48179">
    <property type="entry name" value="6-phosphogluconate dehydrogenase C-terminal domain-like"/>
    <property type="match status" value="1"/>
</dbReference>
<dbReference type="Gene3D" id="3.40.50.720">
    <property type="entry name" value="NAD(P)-binding Rossmann-like Domain"/>
    <property type="match status" value="1"/>
</dbReference>
<dbReference type="InterPro" id="IPR002204">
    <property type="entry name" value="3-OH-isobutyrate_DH-rel_CS"/>
</dbReference>
<protein>
    <recommendedName>
        <fullName evidence="3">3-hydroxyisobutyrate dehydrogenase</fullName>
        <ecNumber evidence="3">1.1.1.31</ecNumber>
    </recommendedName>
</protein>
<proteinExistence type="inferred from homology"/>
<dbReference type="GeneID" id="81436719"/>
<dbReference type="InterPro" id="IPR006115">
    <property type="entry name" value="6PGDH_NADP-bd"/>
</dbReference>
<keyword evidence="4" id="KW-0101">Branched-chain amino acid catabolism</keyword>
<reference evidence="11" key="1">
    <citation type="submission" date="2022-11" db="EMBL/GenBank/DDBJ databases">
        <authorList>
            <person name="Petersen C."/>
        </authorList>
    </citation>
    <scope>NUCLEOTIDE SEQUENCE</scope>
    <source>
        <strain evidence="11">IBT 29864</strain>
    </source>
</reference>
<dbReference type="InterPro" id="IPR029154">
    <property type="entry name" value="HIBADH-like_NADP-bd"/>
</dbReference>
<comment type="similarity">
    <text evidence="2">Belongs to the HIBADH-related family. 3-hydroxyisobutyrate dehydrogenase subfamily.</text>
</comment>
<dbReference type="GO" id="GO:0005739">
    <property type="term" value="C:mitochondrion"/>
    <property type="evidence" value="ECO:0007669"/>
    <property type="project" value="TreeGrafter"/>
</dbReference>
<dbReference type="EC" id="1.1.1.31" evidence="3"/>
<evidence type="ECO:0000256" key="3">
    <source>
        <dbReference type="ARBA" id="ARBA00012991"/>
    </source>
</evidence>
<dbReference type="AlphaFoldDB" id="A0A9W9VCS9"/>
<evidence type="ECO:0000256" key="5">
    <source>
        <dbReference type="ARBA" id="ARBA00023002"/>
    </source>
</evidence>
<evidence type="ECO:0000256" key="7">
    <source>
        <dbReference type="ARBA" id="ARBA00049197"/>
    </source>
</evidence>
<evidence type="ECO:0000313" key="11">
    <source>
        <dbReference type="EMBL" id="KAJ5377202.1"/>
    </source>
</evidence>
<dbReference type="Pfam" id="PF14833">
    <property type="entry name" value="NAD_binding_11"/>
    <property type="match status" value="1"/>
</dbReference>